<dbReference type="RefSeq" id="WP_264249558.1">
    <property type="nucleotide sequence ID" value="NZ_CP107567.1"/>
</dbReference>
<name>A0ABY6IGL8_STRPE</name>
<protein>
    <recommendedName>
        <fullName evidence="4">SH3 domain-containing protein</fullName>
    </recommendedName>
</protein>
<organism evidence="2 3">
    <name type="scientific">Streptomyces peucetius</name>
    <dbReference type="NCBI Taxonomy" id="1950"/>
    <lineage>
        <taxon>Bacteria</taxon>
        <taxon>Bacillati</taxon>
        <taxon>Actinomycetota</taxon>
        <taxon>Actinomycetes</taxon>
        <taxon>Kitasatosporales</taxon>
        <taxon>Streptomycetaceae</taxon>
        <taxon>Streptomyces</taxon>
    </lineage>
</organism>
<reference evidence="2" key="1">
    <citation type="submission" date="2022-10" db="EMBL/GenBank/DDBJ databases">
        <title>Cytochrome P450 Catalyzes Benzene Ring Formation in the Biosynthesis of Trialkyl-Substituted Aromatic Polyketides.</title>
        <authorList>
            <person name="Zhao E."/>
            <person name="Ge H."/>
        </authorList>
    </citation>
    <scope>NUCLEOTIDE SEQUENCE</scope>
    <source>
        <strain evidence="2">NA0869</strain>
    </source>
</reference>
<keyword evidence="3" id="KW-1185">Reference proteome</keyword>
<evidence type="ECO:0008006" key="4">
    <source>
        <dbReference type="Google" id="ProtNLM"/>
    </source>
</evidence>
<dbReference type="EMBL" id="CP107567">
    <property type="protein sequence ID" value="UYQ66138.1"/>
    <property type="molecule type" value="Genomic_DNA"/>
</dbReference>
<sequence length="123" mass="13417">MRHHRNVRPRTTAAVTAVVAALAATTLSVGTATAAPADRCSQAAPTRADNPYTTTHTVLSDAPLRKGPYRECDWLQTYPAQSTVEVRCFIVNDYGNTWSYVPGAGWVWDSHLSSNGSPHRCLF</sequence>
<gene>
    <name evidence="2" type="ORF">OGH68_34905</name>
</gene>
<feature type="signal peptide" evidence="1">
    <location>
        <begin position="1"/>
        <end position="34"/>
    </location>
</feature>
<keyword evidence="1" id="KW-0732">Signal</keyword>
<accession>A0ABY6IGL8</accession>
<evidence type="ECO:0000256" key="1">
    <source>
        <dbReference type="SAM" id="SignalP"/>
    </source>
</evidence>
<dbReference type="Proteomes" id="UP001163878">
    <property type="component" value="Chromosome"/>
</dbReference>
<proteinExistence type="predicted"/>
<feature type="chain" id="PRO_5047037214" description="SH3 domain-containing protein" evidence="1">
    <location>
        <begin position="35"/>
        <end position="123"/>
    </location>
</feature>
<evidence type="ECO:0000313" key="2">
    <source>
        <dbReference type="EMBL" id="UYQ66138.1"/>
    </source>
</evidence>
<evidence type="ECO:0000313" key="3">
    <source>
        <dbReference type="Proteomes" id="UP001163878"/>
    </source>
</evidence>